<evidence type="ECO:0000313" key="2">
    <source>
        <dbReference type="Proteomes" id="UP000054375"/>
    </source>
</evidence>
<gene>
    <name evidence="1" type="ORF">AQJ54_30740</name>
</gene>
<reference evidence="1 2" key="1">
    <citation type="submission" date="2015-10" db="EMBL/GenBank/DDBJ databases">
        <title>Draft genome sequence of Streptomyces griseorubiginosus DSM 40469, type strain for the species Streptomyces griseorubiginosus.</title>
        <authorList>
            <person name="Ruckert C."/>
            <person name="Winkler A."/>
            <person name="Kalinowski J."/>
            <person name="Kampfer P."/>
            <person name="Glaeser S."/>
        </authorList>
    </citation>
    <scope>NUCLEOTIDE SEQUENCE [LARGE SCALE GENOMIC DNA]</scope>
    <source>
        <strain evidence="1 2">DSM 40469</strain>
    </source>
</reference>
<dbReference type="EMBL" id="LMWV01000024">
    <property type="protein sequence ID" value="KUN62723.1"/>
    <property type="molecule type" value="Genomic_DNA"/>
</dbReference>
<keyword evidence="2" id="KW-1185">Reference proteome</keyword>
<evidence type="ECO:0000313" key="1">
    <source>
        <dbReference type="EMBL" id="KUN62723.1"/>
    </source>
</evidence>
<organism evidence="1 2">
    <name type="scientific">Streptomyces griseorubiginosus</name>
    <dbReference type="NCBI Taxonomy" id="67304"/>
    <lineage>
        <taxon>Bacteria</taxon>
        <taxon>Bacillati</taxon>
        <taxon>Actinomycetota</taxon>
        <taxon>Actinomycetes</taxon>
        <taxon>Kitasatosporales</taxon>
        <taxon>Streptomycetaceae</taxon>
        <taxon>Streptomyces</taxon>
    </lineage>
</organism>
<evidence type="ECO:0008006" key="3">
    <source>
        <dbReference type="Google" id="ProtNLM"/>
    </source>
</evidence>
<sequence length="316" mass="35489">MYCFRVPFTMPSQTLLGLTENQFSLQDEGERQVWLKPFGDADQRLCDATDLVIRGAGYATEDEAAREGERWRDVISRAFARVHLAADFGDRQPVNMVTKAGEKFFSHLMGHPVLAHLSGVTVFEDQPGLRFLGAPSVKGCKRPSEERNRLVFEQAARLHDPLNGRERVAFDLYSGSFFQPSADSRLLMLTMAIETLLVRQPRSDDAQTHVTAMIEATKGNTDLTDPERNSLRMSLKDLRSESIGQAGKRLARTLEPRTYAGQAPDVFFSRCYTMRSVLTHGHVERPDRREVDALAASLELFVADLLAGRLLTEFPD</sequence>
<proteinExistence type="predicted"/>
<dbReference type="Proteomes" id="UP000054375">
    <property type="component" value="Unassembled WGS sequence"/>
</dbReference>
<protein>
    <recommendedName>
        <fullName evidence="3">Apea-like HEPN domain-containing protein</fullName>
    </recommendedName>
</protein>
<dbReference type="AlphaFoldDB" id="A0A101RVZ1"/>
<accession>A0A101RVZ1</accession>
<name>A0A101RVZ1_9ACTN</name>
<comment type="caution">
    <text evidence="1">The sequence shown here is derived from an EMBL/GenBank/DDBJ whole genome shotgun (WGS) entry which is preliminary data.</text>
</comment>